<evidence type="ECO:0000313" key="6">
    <source>
        <dbReference type="Proteomes" id="UP000694389"/>
    </source>
</evidence>
<dbReference type="OMA" id="YIKMEIV"/>
<protein>
    <recommendedName>
        <fullName evidence="4">AIG1-type G domain-containing protein</fullName>
    </recommendedName>
</protein>
<dbReference type="PROSITE" id="PS51720">
    <property type="entry name" value="G_AIG1"/>
    <property type="match status" value="1"/>
</dbReference>
<dbReference type="PANTHER" id="PTHR10903:SF188">
    <property type="entry name" value="GTPASE IMAP FAMILY MEMBER 2-LIKE-RELATED"/>
    <property type="match status" value="1"/>
</dbReference>
<name>A0A8C4E1B0_DICLA</name>
<dbReference type="InterPro" id="IPR006703">
    <property type="entry name" value="G_AIG1"/>
</dbReference>
<keyword evidence="2" id="KW-0547">Nucleotide-binding</keyword>
<dbReference type="PANTHER" id="PTHR10903">
    <property type="entry name" value="GTPASE, IMAP FAMILY MEMBER-RELATED"/>
    <property type="match status" value="1"/>
</dbReference>
<dbReference type="Proteomes" id="UP000694389">
    <property type="component" value="Unassembled WGS sequence"/>
</dbReference>
<proteinExistence type="inferred from homology"/>
<dbReference type="SUPFAM" id="SSF52540">
    <property type="entry name" value="P-loop containing nucleoside triphosphate hydrolases"/>
    <property type="match status" value="1"/>
</dbReference>
<dbReference type="AlphaFoldDB" id="A0A8C4E1B0"/>
<keyword evidence="6" id="KW-1185">Reference proteome</keyword>
<evidence type="ECO:0000259" key="4">
    <source>
        <dbReference type="PROSITE" id="PS51720"/>
    </source>
</evidence>
<dbReference type="Pfam" id="PF04548">
    <property type="entry name" value="AIG1"/>
    <property type="match status" value="2"/>
</dbReference>
<dbReference type="InterPro" id="IPR045058">
    <property type="entry name" value="GIMA/IAN/Toc"/>
</dbReference>
<dbReference type="GO" id="GO:0005525">
    <property type="term" value="F:GTP binding"/>
    <property type="evidence" value="ECO:0007669"/>
    <property type="project" value="UniProtKB-KW"/>
</dbReference>
<organism evidence="5 6">
    <name type="scientific">Dicentrarchus labrax</name>
    <name type="common">European seabass</name>
    <name type="synonym">Morone labrax</name>
    <dbReference type="NCBI Taxonomy" id="13489"/>
    <lineage>
        <taxon>Eukaryota</taxon>
        <taxon>Metazoa</taxon>
        <taxon>Chordata</taxon>
        <taxon>Craniata</taxon>
        <taxon>Vertebrata</taxon>
        <taxon>Euteleostomi</taxon>
        <taxon>Actinopterygii</taxon>
        <taxon>Neopterygii</taxon>
        <taxon>Teleostei</taxon>
        <taxon>Neoteleostei</taxon>
        <taxon>Acanthomorphata</taxon>
        <taxon>Eupercaria</taxon>
        <taxon>Moronidae</taxon>
        <taxon>Dicentrarchus</taxon>
    </lineage>
</organism>
<dbReference type="InterPro" id="IPR027417">
    <property type="entry name" value="P-loop_NTPase"/>
</dbReference>
<evidence type="ECO:0000256" key="1">
    <source>
        <dbReference type="ARBA" id="ARBA00008535"/>
    </source>
</evidence>
<reference evidence="5" key="1">
    <citation type="submission" date="2025-08" db="UniProtKB">
        <authorList>
            <consortium name="Ensembl"/>
        </authorList>
    </citation>
    <scope>IDENTIFICATION</scope>
</reference>
<evidence type="ECO:0000313" key="5">
    <source>
        <dbReference type="Ensembl" id="ENSDLAP00005012280.2"/>
    </source>
</evidence>
<dbReference type="Gene3D" id="3.40.50.300">
    <property type="entry name" value="P-loop containing nucleotide triphosphate hydrolases"/>
    <property type="match status" value="2"/>
</dbReference>
<dbReference type="RefSeq" id="XP_051269500.1">
    <property type="nucleotide sequence ID" value="XM_051413540.1"/>
</dbReference>
<dbReference type="GeneTree" id="ENSGT01140000282522"/>
<comment type="similarity">
    <text evidence="1">Belongs to the TRAFAC class TrmE-Era-EngA-EngB-Septin-like GTPase superfamily. AIG1/Toc34/Toc159-like paraseptin GTPase family. IAN subfamily.</text>
</comment>
<accession>A0A8C4E1B0</accession>
<dbReference type="GeneID" id="127370986"/>
<reference evidence="5" key="2">
    <citation type="submission" date="2025-09" db="UniProtKB">
        <authorList>
            <consortium name="Ensembl"/>
        </authorList>
    </citation>
    <scope>IDENTIFICATION</scope>
</reference>
<evidence type="ECO:0000256" key="3">
    <source>
        <dbReference type="ARBA" id="ARBA00023134"/>
    </source>
</evidence>
<dbReference type="OrthoDB" id="8954335at2759"/>
<keyword evidence="3" id="KW-0342">GTP-binding</keyword>
<evidence type="ECO:0000256" key="2">
    <source>
        <dbReference type="ARBA" id="ARBA00022741"/>
    </source>
</evidence>
<gene>
    <name evidence="5" type="primary">LOC127370986</name>
</gene>
<feature type="domain" description="AIG1-type G" evidence="4">
    <location>
        <begin position="208"/>
        <end position="413"/>
    </location>
</feature>
<sequence length="413" mass="46364">MSDKPPPEQLTVALLGKRAELRNIIGNMILGSNAFNTESNILVVGETSSFKIINTPDFFDEESLLPDQHIIDLMALSHPGPDLFILTIDPENTQEVDVVAQISKLEHTFGEKITEHLVVTLPDMESFHSLGHLKEIFNIWLAPDESMASECRKWCSDRDPFLYDYKNYSQDVVTKRKTALEKILEKQRCGGDPLCHHGRAGNIANGVPNIFNIILLGLTGTGKSASANTILTAGDCDLHSGQLFKSEPSSMPVTTQCEVKITMKPFGAPVRLVDTPDFFNDQLEHSQAHVEECKMYCQPGHCVVLLVLQLSRFTDAEVGILEKLEDKLGWKIRESTIVLLTHGEDLEGSLEEFIDARAPLKNIVESCSNRYHLFRNTSDNKKQVFELIKKIPNYNTRFPKLTDKTFISECFVC</sequence>
<dbReference type="Ensembl" id="ENSDLAT00005013417.2">
    <property type="protein sequence ID" value="ENSDLAP00005012280.2"/>
    <property type="gene ID" value="ENSDLAG00005006241.2"/>
</dbReference>